<name>A0A2S5T0J7_9BURK</name>
<dbReference type="SUPFAM" id="SSF48452">
    <property type="entry name" value="TPR-like"/>
    <property type="match status" value="1"/>
</dbReference>
<dbReference type="RefSeq" id="WP_104358928.1">
    <property type="nucleotide sequence ID" value="NZ_CP064338.1"/>
</dbReference>
<dbReference type="PANTHER" id="PTHR47870:SF1">
    <property type="entry name" value="CYTOCHROME C-TYPE BIOGENESIS PROTEIN CCMH"/>
    <property type="match status" value="1"/>
</dbReference>
<dbReference type="GO" id="GO:0017004">
    <property type="term" value="P:cytochrome complex assembly"/>
    <property type="evidence" value="ECO:0007669"/>
    <property type="project" value="UniProtKB-KW"/>
</dbReference>
<proteinExistence type="predicted"/>
<evidence type="ECO:0000256" key="3">
    <source>
        <dbReference type="ARBA" id="ARBA00022803"/>
    </source>
</evidence>
<comment type="caution">
    <text evidence="5">The sequence shown here is derived from an EMBL/GenBank/DDBJ whole genome shotgun (WGS) entry which is preliminary data.</text>
</comment>
<dbReference type="InterPro" id="IPR011990">
    <property type="entry name" value="TPR-like_helical_dom_sf"/>
</dbReference>
<protein>
    <recommendedName>
        <fullName evidence="4">Cytochrome c-type biogenesis protein H TPR domain-containing protein</fullName>
    </recommendedName>
</protein>
<dbReference type="PROSITE" id="PS50005">
    <property type="entry name" value="TPR"/>
    <property type="match status" value="1"/>
</dbReference>
<sequence>MSAFLVAAGTLGLLAWLGLVRARWAGPAVPRPSWPLMAGVACLLAAVGAGGYLAVGSPQRLADDPAAVPGAGPWGEAIRQLQHELAAHPDEVRLWVLLARAYAAAGEPVPAAQALQRARALRPRDAGLLADHADFLARLQGSRLDGEPMRLVQQALALDPDQPQALALAGAAAYARRDFVQAARHWERLAALRADDAALAQPLRERAAQARQLAAARGDGPSPASRP</sequence>
<reference evidence="5 6" key="1">
    <citation type="submission" date="2018-02" db="EMBL/GenBank/DDBJ databases">
        <title>Reclassifiation of [Polyangium] brachysporum DSM 7029 as Guopingzhaonella breviflexa gen. nov., sp. nov., a member of the family Comamonadaceae.</title>
        <authorList>
            <person name="Tang B."/>
        </authorList>
    </citation>
    <scope>NUCLEOTIDE SEQUENCE [LARGE SCALE GENOMIC DNA]</scope>
    <source>
        <strain evidence="5 6">DSM 15344</strain>
    </source>
</reference>
<organism evidence="5 6">
    <name type="scientific">Caldimonas thermodepolymerans</name>
    <dbReference type="NCBI Taxonomy" id="215580"/>
    <lineage>
        <taxon>Bacteria</taxon>
        <taxon>Pseudomonadati</taxon>
        <taxon>Pseudomonadota</taxon>
        <taxon>Betaproteobacteria</taxon>
        <taxon>Burkholderiales</taxon>
        <taxon>Sphaerotilaceae</taxon>
        <taxon>Caldimonas</taxon>
    </lineage>
</organism>
<dbReference type="Gene3D" id="1.25.40.10">
    <property type="entry name" value="Tetratricopeptide repeat domain"/>
    <property type="match status" value="1"/>
</dbReference>
<dbReference type="SMART" id="SM00028">
    <property type="entry name" value="TPR"/>
    <property type="match status" value="2"/>
</dbReference>
<dbReference type="Proteomes" id="UP000239406">
    <property type="component" value="Unassembled WGS sequence"/>
</dbReference>
<dbReference type="InterPro" id="IPR019734">
    <property type="entry name" value="TPR_rpt"/>
</dbReference>
<gene>
    <name evidence="5" type="ORF">C1702_17110</name>
</gene>
<dbReference type="InterPro" id="IPR051263">
    <property type="entry name" value="C-type_cytochrome_biogenesis"/>
</dbReference>
<evidence type="ECO:0000313" key="5">
    <source>
        <dbReference type="EMBL" id="PPE68439.1"/>
    </source>
</evidence>
<dbReference type="EMBL" id="PSNY01000027">
    <property type="protein sequence ID" value="PPE68439.1"/>
    <property type="molecule type" value="Genomic_DNA"/>
</dbReference>
<accession>A0A2S5T0J7</accession>
<evidence type="ECO:0000259" key="4">
    <source>
        <dbReference type="Pfam" id="PF23914"/>
    </source>
</evidence>
<keyword evidence="1" id="KW-0677">Repeat</keyword>
<dbReference type="InterPro" id="IPR056413">
    <property type="entry name" value="TPR_CcmH_CycH"/>
</dbReference>
<keyword evidence="3" id="KW-0802">TPR repeat</keyword>
<evidence type="ECO:0000256" key="2">
    <source>
        <dbReference type="ARBA" id="ARBA00022748"/>
    </source>
</evidence>
<keyword evidence="6" id="KW-1185">Reference proteome</keyword>
<evidence type="ECO:0000313" key="6">
    <source>
        <dbReference type="Proteomes" id="UP000239406"/>
    </source>
</evidence>
<evidence type="ECO:0000256" key="1">
    <source>
        <dbReference type="ARBA" id="ARBA00022737"/>
    </source>
</evidence>
<dbReference type="PANTHER" id="PTHR47870">
    <property type="entry name" value="CYTOCHROME C-TYPE BIOGENESIS PROTEIN CCMH"/>
    <property type="match status" value="1"/>
</dbReference>
<keyword evidence="2" id="KW-0201">Cytochrome c-type biogenesis</keyword>
<dbReference type="Pfam" id="PF23914">
    <property type="entry name" value="TPR_CcmH_CycH"/>
    <property type="match status" value="1"/>
</dbReference>
<feature type="domain" description="Cytochrome c-type biogenesis protein H TPR" evidence="4">
    <location>
        <begin position="81"/>
        <end position="192"/>
    </location>
</feature>
<dbReference type="AlphaFoldDB" id="A0A2S5T0J7"/>